<dbReference type="GO" id="GO:0046872">
    <property type="term" value="F:metal ion binding"/>
    <property type="evidence" value="ECO:0007669"/>
    <property type="project" value="UniProtKB-KW"/>
</dbReference>
<dbReference type="InterPro" id="IPR053848">
    <property type="entry name" value="IMS_HHH_1"/>
</dbReference>
<evidence type="ECO:0000256" key="11">
    <source>
        <dbReference type="ARBA" id="ARBA00022763"/>
    </source>
</evidence>
<keyword evidence="12" id="KW-0460">Magnesium</keyword>
<evidence type="ECO:0000256" key="15">
    <source>
        <dbReference type="ARBA" id="ARBA00023204"/>
    </source>
</evidence>
<keyword evidence="10" id="KW-0479">Metal-binding</keyword>
<dbReference type="InterPro" id="IPR043128">
    <property type="entry name" value="Rev_trsase/Diguanyl_cyclase"/>
</dbReference>
<evidence type="ECO:0000256" key="14">
    <source>
        <dbReference type="ARBA" id="ARBA00023125"/>
    </source>
</evidence>
<keyword evidence="13" id="KW-0239">DNA-directed DNA polymerase</keyword>
<comment type="function">
    <text evidence="16">Poorly processive, error-prone DNA polymerase involved in untargeted mutagenesis. Copies undamaged DNA at stalled replication forks, which arise in vivo from mismatched or misaligned primer ends. These misaligned primers can be extended by PolIV. Exhibits no 3'-5' exonuclease (proofreading) activity. May be involved in translesional synthesis, in conjunction with the beta clamp from PolIII.</text>
</comment>
<dbReference type="Proteomes" id="UP000444980">
    <property type="component" value="Unassembled WGS sequence"/>
</dbReference>
<dbReference type="PROSITE" id="PS50173">
    <property type="entry name" value="UMUC"/>
    <property type="match status" value="1"/>
</dbReference>
<comment type="similarity">
    <text evidence="3">Belongs to the DNA polymerase type-Y family.</text>
</comment>
<dbReference type="InterPro" id="IPR050116">
    <property type="entry name" value="DNA_polymerase-Y"/>
</dbReference>
<dbReference type="CDD" id="cd03586">
    <property type="entry name" value="PolY_Pol_IV_kappa"/>
    <property type="match status" value="1"/>
</dbReference>
<dbReference type="Pfam" id="PF00817">
    <property type="entry name" value="IMS"/>
    <property type="match status" value="1"/>
</dbReference>
<evidence type="ECO:0000256" key="12">
    <source>
        <dbReference type="ARBA" id="ARBA00022842"/>
    </source>
</evidence>
<keyword evidence="20" id="KW-1185">Reference proteome</keyword>
<evidence type="ECO:0000256" key="17">
    <source>
        <dbReference type="ARBA" id="ARBA00049244"/>
    </source>
</evidence>
<reference evidence="20" key="1">
    <citation type="submission" date="2019-06" db="EMBL/GenBank/DDBJ databases">
        <title>Gordonia isolated from sludge of a wastewater treatment plant.</title>
        <authorList>
            <person name="Tamura T."/>
            <person name="Aoyama K."/>
            <person name="Kang Y."/>
            <person name="Saito S."/>
            <person name="Akiyama N."/>
            <person name="Yazawa K."/>
            <person name="Gonoi T."/>
            <person name="Mikami Y."/>
        </authorList>
    </citation>
    <scope>NUCLEOTIDE SEQUENCE [LARGE SCALE GENOMIC DNA]</scope>
    <source>
        <strain evidence="20">NBRC 107697</strain>
    </source>
</reference>
<evidence type="ECO:0000256" key="13">
    <source>
        <dbReference type="ARBA" id="ARBA00022932"/>
    </source>
</evidence>
<comment type="catalytic activity">
    <reaction evidence="17">
        <text>DNA(n) + a 2'-deoxyribonucleoside 5'-triphosphate = DNA(n+1) + diphosphate</text>
        <dbReference type="Rhea" id="RHEA:22508"/>
        <dbReference type="Rhea" id="RHEA-COMP:17339"/>
        <dbReference type="Rhea" id="RHEA-COMP:17340"/>
        <dbReference type="ChEBI" id="CHEBI:33019"/>
        <dbReference type="ChEBI" id="CHEBI:61560"/>
        <dbReference type="ChEBI" id="CHEBI:173112"/>
        <dbReference type="EC" id="2.7.7.7"/>
    </reaction>
</comment>
<feature type="domain" description="UmuC" evidence="18">
    <location>
        <begin position="6"/>
        <end position="193"/>
    </location>
</feature>
<dbReference type="GO" id="GO:0042276">
    <property type="term" value="P:error-prone translesion synthesis"/>
    <property type="evidence" value="ECO:0007669"/>
    <property type="project" value="TreeGrafter"/>
</dbReference>
<protein>
    <recommendedName>
        <fullName evidence="4">DNA-directed DNA polymerase</fullName>
        <ecNumber evidence="4">2.7.7.7</ecNumber>
    </recommendedName>
</protein>
<evidence type="ECO:0000256" key="5">
    <source>
        <dbReference type="ARBA" id="ARBA00022457"/>
    </source>
</evidence>
<keyword evidence="11" id="KW-0227">DNA damage</keyword>
<evidence type="ECO:0000313" key="19">
    <source>
        <dbReference type="EMBL" id="GED98708.1"/>
    </source>
</evidence>
<dbReference type="InterPro" id="IPR022880">
    <property type="entry name" value="DNApol_IV"/>
</dbReference>
<dbReference type="AlphaFoldDB" id="A0A7I9UZV7"/>
<evidence type="ECO:0000256" key="8">
    <source>
        <dbReference type="ARBA" id="ARBA00022695"/>
    </source>
</evidence>
<evidence type="ECO:0000256" key="2">
    <source>
        <dbReference type="ARBA" id="ARBA00004496"/>
    </source>
</evidence>
<dbReference type="GO" id="GO:0003684">
    <property type="term" value="F:damaged DNA binding"/>
    <property type="evidence" value="ECO:0007669"/>
    <property type="project" value="InterPro"/>
</dbReference>
<dbReference type="InterPro" id="IPR036775">
    <property type="entry name" value="DNA_pol_Y-fam_lit_finger_sf"/>
</dbReference>
<dbReference type="Gene3D" id="3.30.1490.100">
    <property type="entry name" value="DNA polymerase, Y-family, little finger domain"/>
    <property type="match status" value="1"/>
</dbReference>
<evidence type="ECO:0000256" key="9">
    <source>
        <dbReference type="ARBA" id="ARBA00022705"/>
    </source>
</evidence>
<keyword evidence="7" id="KW-0808">Transferase</keyword>
<proteinExistence type="inferred from homology"/>
<dbReference type="PANTHER" id="PTHR11076">
    <property type="entry name" value="DNA REPAIR POLYMERASE UMUC / TRANSFERASE FAMILY MEMBER"/>
    <property type="match status" value="1"/>
</dbReference>
<dbReference type="NCBIfam" id="NF002883">
    <property type="entry name" value="PRK03352.1"/>
    <property type="match status" value="1"/>
</dbReference>
<keyword evidence="5" id="KW-0515">Mutator protein</keyword>
<comment type="subcellular location">
    <subcellularLocation>
        <location evidence="2">Cytoplasm</location>
    </subcellularLocation>
</comment>
<evidence type="ECO:0000256" key="7">
    <source>
        <dbReference type="ARBA" id="ARBA00022679"/>
    </source>
</evidence>
<dbReference type="RefSeq" id="WP_228460898.1">
    <property type="nucleotide sequence ID" value="NZ_BJOU01000008.1"/>
</dbReference>
<evidence type="ECO:0000256" key="10">
    <source>
        <dbReference type="ARBA" id="ARBA00022723"/>
    </source>
</evidence>
<dbReference type="SUPFAM" id="SSF100879">
    <property type="entry name" value="Lesion bypass DNA polymerase (Y-family), little finger domain"/>
    <property type="match status" value="1"/>
</dbReference>
<evidence type="ECO:0000256" key="3">
    <source>
        <dbReference type="ARBA" id="ARBA00010945"/>
    </source>
</evidence>
<name>A0A7I9UZV7_9ACTN</name>
<dbReference type="EMBL" id="BJOU01000008">
    <property type="protein sequence ID" value="GED98708.1"/>
    <property type="molecule type" value="Genomic_DNA"/>
</dbReference>
<dbReference type="Pfam" id="PF21999">
    <property type="entry name" value="IMS_HHH_1"/>
    <property type="match status" value="1"/>
</dbReference>
<dbReference type="Gene3D" id="1.10.150.20">
    <property type="entry name" value="5' to 3' exonuclease, C-terminal subdomain"/>
    <property type="match status" value="1"/>
</dbReference>
<keyword evidence="9" id="KW-0235">DNA replication</keyword>
<gene>
    <name evidence="19" type="primary">dinB</name>
    <name evidence="19" type="ORF">nbrc107697_27470</name>
</gene>
<evidence type="ECO:0000256" key="4">
    <source>
        <dbReference type="ARBA" id="ARBA00012417"/>
    </source>
</evidence>
<dbReference type="GO" id="GO:0009432">
    <property type="term" value="P:SOS response"/>
    <property type="evidence" value="ECO:0007669"/>
    <property type="project" value="TreeGrafter"/>
</dbReference>
<evidence type="ECO:0000256" key="6">
    <source>
        <dbReference type="ARBA" id="ARBA00022490"/>
    </source>
</evidence>
<dbReference type="GO" id="GO:0005829">
    <property type="term" value="C:cytosol"/>
    <property type="evidence" value="ECO:0007669"/>
    <property type="project" value="TreeGrafter"/>
</dbReference>
<dbReference type="EC" id="2.7.7.7" evidence="4"/>
<dbReference type="SUPFAM" id="SSF56672">
    <property type="entry name" value="DNA/RNA polymerases"/>
    <property type="match status" value="1"/>
</dbReference>
<dbReference type="Gene3D" id="3.30.70.270">
    <property type="match status" value="1"/>
</dbReference>
<comment type="caution">
    <text evidence="19">The sequence shown here is derived from an EMBL/GenBank/DDBJ whole genome shotgun (WGS) entry which is preliminary data.</text>
</comment>
<evidence type="ECO:0000256" key="16">
    <source>
        <dbReference type="ARBA" id="ARBA00025589"/>
    </source>
</evidence>
<evidence type="ECO:0000313" key="20">
    <source>
        <dbReference type="Proteomes" id="UP000444980"/>
    </source>
</evidence>
<dbReference type="GO" id="GO:0006281">
    <property type="term" value="P:DNA repair"/>
    <property type="evidence" value="ECO:0007669"/>
    <property type="project" value="UniProtKB-KW"/>
</dbReference>
<dbReference type="Pfam" id="PF11799">
    <property type="entry name" value="IMS_C"/>
    <property type="match status" value="1"/>
</dbReference>
<dbReference type="InterPro" id="IPR043502">
    <property type="entry name" value="DNA/RNA_pol_sf"/>
</dbReference>
<accession>A0A7I9UZV7</accession>
<dbReference type="Gene3D" id="3.40.1170.60">
    <property type="match status" value="1"/>
</dbReference>
<evidence type="ECO:0000259" key="18">
    <source>
        <dbReference type="PROSITE" id="PS50173"/>
    </source>
</evidence>
<dbReference type="InterPro" id="IPR017961">
    <property type="entry name" value="DNA_pol_Y-fam_little_finger"/>
</dbReference>
<organism evidence="19 20">
    <name type="scientific">Gordonia crocea</name>
    <dbReference type="NCBI Taxonomy" id="589162"/>
    <lineage>
        <taxon>Bacteria</taxon>
        <taxon>Bacillati</taxon>
        <taxon>Actinomycetota</taxon>
        <taxon>Actinomycetes</taxon>
        <taxon>Mycobacteriales</taxon>
        <taxon>Gordoniaceae</taxon>
        <taxon>Gordonia</taxon>
    </lineage>
</organism>
<keyword evidence="15" id="KW-0234">DNA repair</keyword>
<keyword evidence="8" id="KW-0548">Nucleotidyltransferase</keyword>
<dbReference type="GO" id="GO:0006260">
    <property type="term" value="P:DNA replication"/>
    <property type="evidence" value="ECO:0007669"/>
    <property type="project" value="UniProtKB-KW"/>
</dbReference>
<sequence>MGTRRILHVDLDQFQVSVERRRSPELAGVPVIVGGDGDPTQPRKVVTCASYEARAQGVRAGMPLRAAYRKMPDAVYLPLDTDAYDDASAEVMTVLRGFGPVEVWGWDEAYLGADDLDDAAAAQLARDVIDTIAGHTGLPASIGISDNKQRAKMATNFAKRADADAGPRVFRLDADNWGEMMGGQPTRELWSVGPKTAAKLATIGVTTVDELVATPKDDLIATFGPHQGNWLYVLCRGGGDSTITVEPWEAKSHSHSRTFPTDLVEPGELHAAVDDLTAEVLRHVRDEGRIVFRVAVTVRTATFYTRTKSRKLAAPTVDVEQIGPPVHALLDDFDLDRPVRVLGVRLDLVPTED</sequence>
<dbReference type="PANTHER" id="PTHR11076:SF33">
    <property type="entry name" value="DNA POLYMERASE KAPPA"/>
    <property type="match status" value="1"/>
</dbReference>
<keyword evidence="6" id="KW-0963">Cytoplasm</keyword>
<dbReference type="GO" id="GO:0003887">
    <property type="term" value="F:DNA-directed DNA polymerase activity"/>
    <property type="evidence" value="ECO:0007669"/>
    <property type="project" value="UniProtKB-KW"/>
</dbReference>
<dbReference type="InterPro" id="IPR001126">
    <property type="entry name" value="UmuC"/>
</dbReference>
<comment type="cofactor">
    <cofactor evidence="1">
        <name>Mg(2+)</name>
        <dbReference type="ChEBI" id="CHEBI:18420"/>
    </cofactor>
</comment>
<evidence type="ECO:0000256" key="1">
    <source>
        <dbReference type="ARBA" id="ARBA00001946"/>
    </source>
</evidence>
<keyword evidence="14" id="KW-0238">DNA-binding</keyword>